<keyword evidence="4 8" id="KW-0808">Transferase</keyword>
<comment type="caution">
    <text evidence="8">The sequence shown here is derived from an EMBL/GenBank/DDBJ whole genome shotgun (WGS) entry which is preliminary data.</text>
</comment>
<dbReference type="EC" id="2.4.-.-" evidence="8"/>
<keyword evidence="5 6" id="KW-0472">Membrane</keyword>
<reference evidence="8 9" key="1">
    <citation type="journal article" date="2023" name="ISME J.">
        <title>Cultivation and genomic characterization of novel and ubiquitous marine nitrite-oxidizing bacteria from the Nitrospirales.</title>
        <authorList>
            <person name="Mueller A.J."/>
            <person name="Daebeler A."/>
            <person name="Herbold C.W."/>
            <person name="Kirkegaard R.H."/>
            <person name="Daims H."/>
        </authorList>
    </citation>
    <scope>NUCLEOTIDE SEQUENCE [LARGE SCALE GENOMIC DNA]</scope>
    <source>
        <strain evidence="8 9">EB</strain>
    </source>
</reference>
<dbReference type="InterPro" id="IPR001173">
    <property type="entry name" value="Glyco_trans_2-like"/>
</dbReference>
<dbReference type="InterPro" id="IPR029044">
    <property type="entry name" value="Nucleotide-diphossugar_trans"/>
</dbReference>
<dbReference type="PANTHER" id="PTHR43646">
    <property type="entry name" value="GLYCOSYLTRANSFERASE"/>
    <property type="match status" value="1"/>
</dbReference>
<keyword evidence="9" id="KW-1185">Reference proteome</keyword>
<accession>A0ABU3K6J8</accession>
<feature type="domain" description="Glycosyltransferase 2-like" evidence="7">
    <location>
        <begin position="23"/>
        <end position="177"/>
    </location>
</feature>
<dbReference type="RefSeq" id="WP_313832326.1">
    <property type="nucleotide sequence ID" value="NZ_JAQOUE010000001.1"/>
</dbReference>
<evidence type="ECO:0000313" key="9">
    <source>
        <dbReference type="Proteomes" id="UP001250932"/>
    </source>
</evidence>
<evidence type="ECO:0000256" key="4">
    <source>
        <dbReference type="ARBA" id="ARBA00022679"/>
    </source>
</evidence>
<evidence type="ECO:0000313" key="8">
    <source>
        <dbReference type="EMBL" id="MDT7041977.1"/>
    </source>
</evidence>
<evidence type="ECO:0000256" key="3">
    <source>
        <dbReference type="ARBA" id="ARBA00022676"/>
    </source>
</evidence>
<name>A0ABU3K6J8_9BACT</name>
<feature type="transmembrane region" description="Helical" evidence="6">
    <location>
        <begin position="253"/>
        <end position="272"/>
    </location>
</feature>
<keyword evidence="6" id="KW-0812">Transmembrane</keyword>
<comment type="subcellular location">
    <subcellularLocation>
        <location evidence="1">Cell membrane</location>
    </subcellularLocation>
</comment>
<gene>
    <name evidence="8" type="ORF">PPG34_06400</name>
</gene>
<evidence type="ECO:0000259" key="7">
    <source>
        <dbReference type="Pfam" id="PF00535"/>
    </source>
</evidence>
<feature type="transmembrane region" description="Helical" evidence="6">
    <location>
        <begin position="278"/>
        <end position="298"/>
    </location>
</feature>
<keyword evidence="6" id="KW-1133">Transmembrane helix</keyword>
<dbReference type="PANTHER" id="PTHR43646:SF2">
    <property type="entry name" value="GLYCOSYLTRANSFERASE 2-LIKE DOMAIN-CONTAINING PROTEIN"/>
    <property type="match status" value="1"/>
</dbReference>
<dbReference type="SUPFAM" id="SSF53448">
    <property type="entry name" value="Nucleotide-diphospho-sugar transferases"/>
    <property type="match status" value="1"/>
</dbReference>
<protein>
    <submittedName>
        <fullName evidence="8">Glycosyltransferase</fullName>
        <ecNumber evidence="8">2.4.-.-</ecNumber>
    </submittedName>
</protein>
<feature type="transmembrane region" description="Helical" evidence="6">
    <location>
        <begin position="310"/>
        <end position="329"/>
    </location>
</feature>
<proteinExistence type="predicted"/>
<evidence type="ECO:0000256" key="2">
    <source>
        <dbReference type="ARBA" id="ARBA00022475"/>
    </source>
</evidence>
<dbReference type="EMBL" id="JAQOUE010000001">
    <property type="protein sequence ID" value="MDT7041977.1"/>
    <property type="molecule type" value="Genomic_DNA"/>
</dbReference>
<evidence type="ECO:0000256" key="1">
    <source>
        <dbReference type="ARBA" id="ARBA00004236"/>
    </source>
</evidence>
<evidence type="ECO:0000256" key="5">
    <source>
        <dbReference type="ARBA" id="ARBA00023136"/>
    </source>
</evidence>
<dbReference type="Pfam" id="PF00535">
    <property type="entry name" value="Glycos_transf_2"/>
    <property type="match status" value="1"/>
</dbReference>
<keyword evidence="3 8" id="KW-0328">Glycosyltransferase</keyword>
<dbReference type="Gene3D" id="3.90.550.10">
    <property type="entry name" value="Spore Coat Polysaccharide Biosynthesis Protein SpsA, Chain A"/>
    <property type="match status" value="1"/>
</dbReference>
<organism evidence="8 9">
    <name type="scientific">Candidatus Nitronereus thalassa</name>
    <dbReference type="NCBI Taxonomy" id="3020898"/>
    <lineage>
        <taxon>Bacteria</taxon>
        <taxon>Pseudomonadati</taxon>
        <taxon>Nitrospirota</taxon>
        <taxon>Nitrospiria</taxon>
        <taxon>Nitrospirales</taxon>
        <taxon>Nitrospiraceae</taxon>
        <taxon>Candidatus Nitronereus</taxon>
    </lineage>
</organism>
<dbReference type="Proteomes" id="UP001250932">
    <property type="component" value="Unassembled WGS sequence"/>
</dbReference>
<dbReference type="GO" id="GO:0016757">
    <property type="term" value="F:glycosyltransferase activity"/>
    <property type="evidence" value="ECO:0007669"/>
    <property type="project" value="UniProtKB-KW"/>
</dbReference>
<sequence>MSNLEATCVQEELFRGSGQPTISFIIPVWNDEKNIARCLRSIRNLDFSQHQYEVIILDNGSTDNTHRIMEDMGFAFKIIEKVHVSALRNRGAAIAQGEYLAFVDSDVELSPSWLGPSLAALSDPRVVGAGCFPHVPLDSTWVQRAWEIHQKGREMKNVLAPVRWLPSMNLVVRREAFLAVGGFNERLVTAEDVDLCYRLGAKGAILGNPAMEAIHWGEAPDLSTFWKKEVWRGKGSFSGLRSHGFRWDELPSLGYPLYILGLCVALAVGSIWDLVQGQMLVGPICLALLVFPAGLLAMRTTWCSNNGGKVLPLFVLYLVYGLARANSAVQTLLEGLPSSRSPQTAVKGDMDAD</sequence>
<keyword evidence="2" id="KW-1003">Cell membrane</keyword>
<evidence type="ECO:0000256" key="6">
    <source>
        <dbReference type="SAM" id="Phobius"/>
    </source>
</evidence>